<evidence type="ECO:0000313" key="3">
    <source>
        <dbReference type="Proteomes" id="UP000078561"/>
    </source>
</evidence>
<dbReference type="OMA" id="FNSAEVM"/>
<dbReference type="Proteomes" id="UP000078561">
    <property type="component" value="Unassembled WGS sequence"/>
</dbReference>
<dbReference type="InParanoid" id="A0A163IVK6"/>
<dbReference type="OrthoDB" id="5598843at2759"/>
<keyword evidence="3" id="KW-1185">Reference proteome</keyword>
<evidence type="ECO:0000313" key="2">
    <source>
        <dbReference type="EMBL" id="SAL95535.1"/>
    </source>
</evidence>
<reference evidence="2" key="1">
    <citation type="submission" date="2016-04" db="EMBL/GenBank/DDBJ databases">
        <authorList>
            <person name="Evans L.H."/>
            <person name="Alamgir A."/>
            <person name="Owens N."/>
            <person name="Weber N.D."/>
            <person name="Virtaneva K."/>
            <person name="Barbian K."/>
            <person name="Babar A."/>
            <person name="Rosenke K."/>
        </authorList>
    </citation>
    <scope>NUCLEOTIDE SEQUENCE [LARGE SCALE GENOMIC DNA]</scope>
    <source>
        <strain evidence="2">CBS 101.48</strain>
    </source>
</reference>
<evidence type="ECO:0000256" key="1">
    <source>
        <dbReference type="SAM" id="MobiDB-lite"/>
    </source>
</evidence>
<feature type="region of interest" description="Disordered" evidence="1">
    <location>
        <begin position="1"/>
        <end position="55"/>
    </location>
</feature>
<accession>A0A163IVK6</accession>
<proteinExistence type="predicted"/>
<sequence>MPGNHSKKPSDRRDPLTQTPTQSNRKNMQGRQPKDTHFNNNSNNKRPAHVGMNGFNGAEVSGFLNQRYSDTLAAFHNSYLDGSVRPVKHESQEKAWSNKGSAWGQKGIPTA</sequence>
<dbReference type="AlphaFoldDB" id="A0A163IVK6"/>
<protein>
    <submittedName>
        <fullName evidence="2">Uncharacterized protein</fullName>
    </submittedName>
</protein>
<dbReference type="STRING" id="4829.A0A163IVK6"/>
<name>A0A163IVK6_ABSGL</name>
<feature type="compositionally biased region" description="Polar residues" evidence="1">
    <location>
        <begin position="16"/>
        <end position="30"/>
    </location>
</feature>
<dbReference type="EMBL" id="LT550334">
    <property type="protein sequence ID" value="SAL95535.1"/>
    <property type="molecule type" value="Genomic_DNA"/>
</dbReference>
<organism evidence="2">
    <name type="scientific">Absidia glauca</name>
    <name type="common">Pin mould</name>
    <dbReference type="NCBI Taxonomy" id="4829"/>
    <lineage>
        <taxon>Eukaryota</taxon>
        <taxon>Fungi</taxon>
        <taxon>Fungi incertae sedis</taxon>
        <taxon>Mucoromycota</taxon>
        <taxon>Mucoromycotina</taxon>
        <taxon>Mucoromycetes</taxon>
        <taxon>Mucorales</taxon>
        <taxon>Cunninghamellaceae</taxon>
        <taxon>Absidia</taxon>
    </lineage>
</organism>
<gene>
    <name evidence="2" type="primary">ABSGL_00864.1 scaffold 958</name>
</gene>
<feature type="region of interest" description="Disordered" evidence="1">
    <location>
        <begin position="88"/>
        <end position="111"/>
    </location>
</feature>